<proteinExistence type="predicted"/>
<evidence type="ECO:0000313" key="1">
    <source>
        <dbReference type="EMBL" id="AKP63694.1"/>
    </source>
</evidence>
<evidence type="ECO:0000313" key="2">
    <source>
        <dbReference type="Proteomes" id="UP000036000"/>
    </source>
</evidence>
<reference evidence="1 2" key="1">
    <citation type="submission" date="2015-07" db="EMBL/GenBank/DDBJ databases">
        <title>Lactobacillus korensis/26-25/ whole genome sequencing.</title>
        <authorList>
            <person name="Kim M.K."/>
            <person name="Im W.-T."/>
            <person name="Srinivasan S."/>
            <person name="Lee J.-J."/>
        </authorList>
    </citation>
    <scope>NUCLEOTIDE SEQUENCE [LARGE SCALE GENOMIC DNA]</scope>
    <source>
        <strain evidence="1 2">26-25</strain>
    </source>
</reference>
<gene>
    <name evidence="1" type="ORF">ABN16_00915</name>
</gene>
<accession>A0AAC8UUJ3</accession>
<sequence length="75" mass="8110">MFAAFLFLLGEMGELTGRSEMTPAVGTLQPKDGLLTRFEATQKSCVFKVAHAIITAGSVPDLLRLKLVFLAIVVE</sequence>
<dbReference type="EMBL" id="CP012033">
    <property type="protein sequence ID" value="AKP63694.1"/>
    <property type="molecule type" value="Genomic_DNA"/>
</dbReference>
<dbReference type="AlphaFoldDB" id="A0AAC8UUJ3"/>
<name>A0AAC8UUJ3_9LACO</name>
<keyword evidence="2" id="KW-1185">Reference proteome</keyword>
<dbReference type="KEGG" id="lko:ABN16_00915"/>
<dbReference type="Proteomes" id="UP000036000">
    <property type="component" value="Chromosome"/>
</dbReference>
<protein>
    <submittedName>
        <fullName evidence="1">Uncharacterized protein</fullName>
    </submittedName>
</protein>
<organism evidence="1 2">
    <name type="scientific">Levilactobacillus koreensis</name>
    <dbReference type="NCBI Taxonomy" id="637971"/>
    <lineage>
        <taxon>Bacteria</taxon>
        <taxon>Bacillati</taxon>
        <taxon>Bacillota</taxon>
        <taxon>Bacilli</taxon>
        <taxon>Lactobacillales</taxon>
        <taxon>Lactobacillaceae</taxon>
        <taxon>Levilactobacillus</taxon>
    </lineage>
</organism>